<evidence type="ECO:0000256" key="1">
    <source>
        <dbReference type="ARBA" id="ARBA00004651"/>
    </source>
</evidence>
<comment type="activity regulation">
    <text evidence="11">Na(+) is not transported, but it plays an essential structural role and its presence is essential for fluoride channel function.</text>
</comment>
<evidence type="ECO:0000256" key="7">
    <source>
        <dbReference type="ARBA" id="ARBA00023136"/>
    </source>
</evidence>
<dbReference type="Proteomes" id="UP001597374">
    <property type="component" value="Unassembled WGS sequence"/>
</dbReference>
<evidence type="ECO:0000256" key="8">
    <source>
        <dbReference type="ARBA" id="ARBA00023303"/>
    </source>
</evidence>
<dbReference type="NCBIfam" id="TIGR00494">
    <property type="entry name" value="crcB"/>
    <property type="match status" value="1"/>
</dbReference>
<dbReference type="InterPro" id="IPR003691">
    <property type="entry name" value="FluC"/>
</dbReference>
<dbReference type="HAMAP" id="MF_00454">
    <property type="entry name" value="FluC"/>
    <property type="match status" value="1"/>
</dbReference>
<comment type="catalytic activity">
    <reaction evidence="10">
        <text>fluoride(in) = fluoride(out)</text>
        <dbReference type="Rhea" id="RHEA:76159"/>
        <dbReference type="ChEBI" id="CHEBI:17051"/>
    </reaction>
    <physiologicalReaction direction="left-to-right" evidence="10">
        <dbReference type="Rhea" id="RHEA:76160"/>
    </physiologicalReaction>
</comment>
<feature type="binding site" evidence="11">
    <location>
        <position position="76"/>
    </location>
    <ligand>
        <name>Na(+)</name>
        <dbReference type="ChEBI" id="CHEBI:29101"/>
        <note>structural</note>
    </ligand>
</feature>
<keyword evidence="11" id="KW-0915">Sodium</keyword>
<evidence type="ECO:0000313" key="12">
    <source>
        <dbReference type="EMBL" id="MFD2247351.1"/>
    </source>
</evidence>
<keyword evidence="2 11" id="KW-1003">Cell membrane</keyword>
<evidence type="ECO:0000256" key="6">
    <source>
        <dbReference type="ARBA" id="ARBA00023065"/>
    </source>
</evidence>
<proteinExistence type="inferred from homology"/>
<feature type="binding site" evidence="11">
    <location>
        <position position="79"/>
    </location>
    <ligand>
        <name>Na(+)</name>
        <dbReference type="ChEBI" id="CHEBI:29101"/>
        <note>structural</note>
    </ligand>
</feature>
<dbReference type="EMBL" id="JBHUIM010000002">
    <property type="protein sequence ID" value="MFD2247351.1"/>
    <property type="molecule type" value="Genomic_DNA"/>
</dbReference>
<keyword evidence="11" id="KW-0813">Transport</keyword>
<keyword evidence="5 11" id="KW-1133">Transmembrane helix</keyword>
<keyword evidence="3" id="KW-0997">Cell inner membrane</keyword>
<evidence type="ECO:0000256" key="11">
    <source>
        <dbReference type="HAMAP-Rule" id="MF_00454"/>
    </source>
</evidence>
<keyword evidence="4 11" id="KW-0812">Transmembrane</keyword>
<comment type="similarity">
    <text evidence="9 11">Belongs to the fluoride channel Fluc/FEX (TC 1.A.43) family.</text>
</comment>
<feature type="transmembrane region" description="Helical" evidence="11">
    <location>
        <begin position="68"/>
        <end position="86"/>
    </location>
</feature>
<comment type="function">
    <text evidence="11">Fluoride-specific ion channel. Important for reducing fluoride concentration in the cell, thus reducing its toxicity.</text>
</comment>
<keyword evidence="8 11" id="KW-0407">Ion channel</keyword>
<reference evidence="13" key="1">
    <citation type="journal article" date="2019" name="Int. J. Syst. Evol. Microbiol.">
        <title>The Global Catalogue of Microorganisms (GCM) 10K type strain sequencing project: providing services to taxonomists for standard genome sequencing and annotation.</title>
        <authorList>
            <consortium name="The Broad Institute Genomics Platform"/>
            <consortium name="The Broad Institute Genome Sequencing Center for Infectious Disease"/>
            <person name="Wu L."/>
            <person name="Ma J."/>
        </authorList>
    </citation>
    <scope>NUCLEOTIDE SEQUENCE [LARGE SCALE GENOMIC DNA]</scope>
    <source>
        <strain evidence="13">CGMCC 4.1782</strain>
    </source>
</reference>
<dbReference type="PANTHER" id="PTHR28259">
    <property type="entry name" value="FLUORIDE EXPORT PROTEIN 1-RELATED"/>
    <property type="match status" value="1"/>
</dbReference>
<evidence type="ECO:0000256" key="5">
    <source>
        <dbReference type="ARBA" id="ARBA00022989"/>
    </source>
</evidence>
<name>A0ABW5CY36_9BACT</name>
<comment type="subcellular location">
    <subcellularLocation>
        <location evidence="1 11">Cell membrane</location>
        <topology evidence="1 11">Multi-pass membrane protein</topology>
    </subcellularLocation>
</comment>
<evidence type="ECO:0000313" key="13">
    <source>
        <dbReference type="Proteomes" id="UP001597374"/>
    </source>
</evidence>
<keyword evidence="6 11" id="KW-0406">Ion transport</keyword>
<evidence type="ECO:0000256" key="10">
    <source>
        <dbReference type="ARBA" id="ARBA00035585"/>
    </source>
</evidence>
<dbReference type="Pfam" id="PF02537">
    <property type="entry name" value="CRCB"/>
    <property type="match status" value="1"/>
</dbReference>
<evidence type="ECO:0000256" key="9">
    <source>
        <dbReference type="ARBA" id="ARBA00035120"/>
    </source>
</evidence>
<gene>
    <name evidence="11 12" type="primary">crcB</name>
    <name evidence="11" type="synonym">fluC</name>
    <name evidence="12" type="ORF">ACFSKP_13880</name>
</gene>
<keyword evidence="11" id="KW-0479">Metal-binding</keyword>
<comment type="caution">
    <text evidence="12">The sequence shown here is derived from an EMBL/GenBank/DDBJ whole genome shotgun (WGS) entry which is preliminary data.</text>
</comment>
<feature type="transmembrane region" description="Helical" evidence="11">
    <location>
        <begin position="98"/>
        <end position="122"/>
    </location>
</feature>
<keyword evidence="13" id="KW-1185">Reference proteome</keyword>
<protein>
    <recommendedName>
        <fullName evidence="11">Fluoride-specific ion channel FluC</fullName>
    </recommendedName>
</protein>
<evidence type="ECO:0000256" key="3">
    <source>
        <dbReference type="ARBA" id="ARBA00022519"/>
    </source>
</evidence>
<dbReference type="RefSeq" id="WP_250430283.1">
    <property type="nucleotide sequence ID" value="NZ_JALPRR010000003.1"/>
</dbReference>
<accession>A0ABW5CY36</accession>
<organism evidence="12 13">
    <name type="scientific">Pontibacter ruber</name>
    <dbReference type="NCBI Taxonomy" id="1343895"/>
    <lineage>
        <taxon>Bacteria</taxon>
        <taxon>Pseudomonadati</taxon>
        <taxon>Bacteroidota</taxon>
        <taxon>Cytophagia</taxon>
        <taxon>Cytophagales</taxon>
        <taxon>Hymenobacteraceae</taxon>
        <taxon>Pontibacter</taxon>
    </lineage>
</organism>
<dbReference type="PANTHER" id="PTHR28259:SF1">
    <property type="entry name" value="FLUORIDE EXPORT PROTEIN 1-RELATED"/>
    <property type="match status" value="1"/>
</dbReference>
<keyword evidence="7 11" id="KW-0472">Membrane</keyword>
<sequence>MLKQLILVGLGGAAGSMLRFLTAVLTAKYYAATFPLATFIANVVGCFLIGIFIGLFWHSSQLNQNLRLLLVTGFCGGYTTFSTFSSENLNLLQTGHTLTAIVYMATSIVAGLLAIWLGLFLAK</sequence>
<evidence type="ECO:0000256" key="4">
    <source>
        <dbReference type="ARBA" id="ARBA00022692"/>
    </source>
</evidence>
<evidence type="ECO:0000256" key="2">
    <source>
        <dbReference type="ARBA" id="ARBA00022475"/>
    </source>
</evidence>
<feature type="transmembrane region" description="Helical" evidence="11">
    <location>
        <begin position="36"/>
        <end position="56"/>
    </location>
</feature>